<sequence length="910" mass="102654">MRLDINKIFGTSSNTQLNFDVSTNYIAYIASGGVIASNIDHTTKTLINQRFFCSNAPTQSNYQSSNANAYLNLYVSNQKDLESEVEKDEFGLPKLTQPVQIDESNSSISNTLNDLSISPPKSTSPLNHSKAKSIACVTISPDEKYLAVGESGTNPRILVFSLAPSSLRTPILTISEHNFGIQCLKFSSDSKYLMSFGDDHDGFVYIWKIQGINTKIVAVNKNSTKINGCFWDYDNDLIFTFGIRTIKIWRFEEVNDLKREKIRVKNVILGEFLNSNFVYLTKFGARSDYLTLTSKGEVCLLDPEDNNLKLKLKLPSQTSTLLPDVDELFFNEKDLIKSINVDLFSNLKKDPSPLESPSKIKFEPFVVSMNRVYDTQLIYLTTNEEIKIHDIETRETKDLISRANIQGIKETVRGLYFWTKNGLIKRYEDNLTVKQISLHSGTILNNEISSLDISKDNELIVADADGNLLLYGSGIDTPSQSLKIHQFGINALKYFVWNNFEYIVTIARDRMIQVLYKNQDKWALLETLATHKANVTNLVIHQNKIIVGSIDRCISIHQITEKNSIEFLKIITVKSTPLTINIFDEEMIVSLMDKSLQIYDASKDSNYELKRSLKLANDSPVDNLIKLTKENSIIVSCSDKSIRIFSYSTGAQIFQTWGHSESIKALILFNEENELISLSGGCLFNWKIITQATSTLPSEPSTHFTPIIRKIIRKESPLKTPSKTLSTSTKTTLTPVTKKTPPNRVMTPNGLKSSPTLMRSPTTKTPSRSTSPVTRNSTIKNAADNSSPRFRQSSSVTSNPSSPHTRSRQSSSSLSSGLRPNSNTGLNSSSAIKPASKFKSTKENHEENEIEDLLFRLKRFKINYNSYSVEEVELVKEEIKDIFNYEETMMLRFSKFIAQELVNRDNLNPN</sequence>
<feature type="compositionally biased region" description="Low complexity" evidence="1">
    <location>
        <begin position="718"/>
        <end position="742"/>
    </location>
</feature>
<feature type="compositionally biased region" description="Low complexity" evidence="1">
    <location>
        <begin position="793"/>
        <end position="822"/>
    </location>
</feature>
<feature type="compositionally biased region" description="Polar residues" evidence="1">
    <location>
        <begin position="779"/>
        <end position="792"/>
    </location>
</feature>
<dbReference type="Gene3D" id="2.130.10.10">
    <property type="entry name" value="YVTN repeat-like/Quinoprotein amine dehydrogenase"/>
    <property type="match status" value="3"/>
</dbReference>
<protein>
    <submittedName>
        <fullName evidence="2">Uncharacterized protein</fullName>
    </submittedName>
</protein>
<name>A0A9P8TFR0_9ASCO</name>
<gene>
    <name evidence="2" type="ORF">WICMUC_001889</name>
</gene>
<dbReference type="InterPro" id="IPR001680">
    <property type="entry name" value="WD40_rpt"/>
</dbReference>
<feature type="region of interest" description="Disordered" evidence="1">
    <location>
        <begin position="715"/>
        <end position="847"/>
    </location>
</feature>
<dbReference type="InterPro" id="IPR036322">
    <property type="entry name" value="WD40_repeat_dom_sf"/>
</dbReference>
<dbReference type="Proteomes" id="UP000769528">
    <property type="component" value="Unassembled WGS sequence"/>
</dbReference>
<dbReference type="EMBL" id="JAEUBF010000550">
    <property type="protein sequence ID" value="KAH3677134.1"/>
    <property type="molecule type" value="Genomic_DNA"/>
</dbReference>
<reference evidence="2" key="1">
    <citation type="journal article" date="2021" name="Open Biol.">
        <title>Shared evolutionary footprints suggest mitochondrial oxidative damage underlies multiple complex I losses in fungi.</title>
        <authorList>
            <person name="Schikora-Tamarit M.A."/>
            <person name="Marcet-Houben M."/>
            <person name="Nosek J."/>
            <person name="Gabaldon T."/>
        </authorList>
    </citation>
    <scope>NUCLEOTIDE SEQUENCE</scope>
    <source>
        <strain evidence="2">CBS6341</strain>
    </source>
</reference>
<dbReference type="InterPro" id="IPR015943">
    <property type="entry name" value="WD40/YVTN_repeat-like_dom_sf"/>
</dbReference>
<dbReference type="SMART" id="SM00320">
    <property type="entry name" value="WD40"/>
    <property type="match status" value="8"/>
</dbReference>
<dbReference type="PANTHER" id="PTHR45589:SF1">
    <property type="entry name" value="WD REPEAT DOMAIN 62, ISOFORM G"/>
    <property type="match status" value="1"/>
</dbReference>
<evidence type="ECO:0000313" key="2">
    <source>
        <dbReference type="EMBL" id="KAH3677134.1"/>
    </source>
</evidence>
<keyword evidence="3" id="KW-1185">Reference proteome</keyword>
<accession>A0A9P8TFR0</accession>
<comment type="caution">
    <text evidence="2">The sequence shown here is derived from an EMBL/GenBank/DDBJ whole genome shotgun (WGS) entry which is preliminary data.</text>
</comment>
<dbReference type="PANTHER" id="PTHR45589">
    <property type="entry name" value="WD REPEAT DOMAIN 62, ISOFORM G"/>
    <property type="match status" value="1"/>
</dbReference>
<dbReference type="InterPro" id="IPR052779">
    <property type="entry name" value="WDR62"/>
</dbReference>
<feature type="compositionally biased region" description="Low complexity" evidence="1">
    <location>
        <begin position="759"/>
        <end position="778"/>
    </location>
</feature>
<dbReference type="SUPFAM" id="SSF50978">
    <property type="entry name" value="WD40 repeat-like"/>
    <property type="match status" value="1"/>
</dbReference>
<dbReference type="Pfam" id="PF00400">
    <property type="entry name" value="WD40"/>
    <property type="match status" value="1"/>
</dbReference>
<evidence type="ECO:0000256" key="1">
    <source>
        <dbReference type="SAM" id="MobiDB-lite"/>
    </source>
</evidence>
<organism evidence="2 3">
    <name type="scientific">Wickerhamomyces mucosus</name>
    <dbReference type="NCBI Taxonomy" id="1378264"/>
    <lineage>
        <taxon>Eukaryota</taxon>
        <taxon>Fungi</taxon>
        <taxon>Dikarya</taxon>
        <taxon>Ascomycota</taxon>
        <taxon>Saccharomycotina</taxon>
        <taxon>Saccharomycetes</taxon>
        <taxon>Phaffomycetales</taxon>
        <taxon>Wickerhamomycetaceae</taxon>
        <taxon>Wickerhamomyces</taxon>
    </lineage>
</organism>
<evidence type="ECO:0000313" key="3">
    <source>
        <dbReference type="Proteomes" id="UP000769528"/>
    </source>
</evidence>
<dbReference type="OrthoDB" id="6252103at2759"/>
<reference evidence="2" key="2">
    <citation type="submission" date="2021-01" db="EMBL/GenBank/DDBJ databases">
        <authorList>
            <person name="Schikora-Tamarit M.A."/>
        </authorList>
    </citation>
    <scope>NUCLEOTIDE SEQUENCE</scope>
    <source>
        <strain evidence="2">CBS6341</strain>
    </source>
</reference>
<dbReference type="AlphaFoldDB" id="A0A9P8TFR0"/>
<proteinExistence type="predicted"/>